<sequence>MLPYPGRLSVFCFCTSSSFAFILFLQLIPIHSRFNVYENILWVFPLYYLILNLVLMIFLRGFALQIAIRASFLGMIFAAGIFIQLLATSTLQPFGWYMCFMSFFHFSEFLAIAATDHGNLSVKSFILNHSPAYNIAAVTSWVEFFTEWYFWPGLKLIRSASYIGILMCIGGEALRKAAIFTAAKNFNHIIQSEKKDDHVLVTHGVYSLCRHPSYVGWFYWSIGTQFVLVNPVCTVGYAIASWVFFNNRVATEEVTLLNFFGSDYIDYQKKVGTGLPFISGVRIDLPQNPSS</sequence>
<evidence type="ECO:0000313" key="15">
    <source>
        <dbReference type="Proteomes" id="UP001152759"/>
    </source>
</evidence>
<comment type="function">
    <text evidence="11">Catalyzes the post-translational methylation of isoprenylated C-terminal cysteine residues.</text>
</comment>
<feature type="transmembrane region" description="Helical" evidence="13">
    <location>
        <begin position="66"/>
        <end position="88"/>
    </location>
</feature>
<evidence type="ECO:0000256" key="8">
    <source>
        <dbReference type="ARBA" id="ARBA00022692"/>
    </source>
</evidence>
<comment type="similarity">
    <text evidence="3 13">Belongs to the class VI-like SAM-binding methyltransferase superfamily. Isoprenylcysteine carboxyl methyltransferase family.</text>
</comment>
<reference evidence="14" key="1">
    <citation type="submission" date="2021-12" db="EMBL/GenBank/DDBJ databases">
        <authorList>
            <person name="King R."/>
        </authorList>
    </citation>
    <scope>NUCLEOTIDE SEQUENCE</scope>
</reference>
<proteinExistence type="inferred from homology"/>
<keyword evidence="8 13" id="KW-0812">Transmembrane</keyword>
<feature type="transmembrane region" description="Helical" evidence="13">
    <location>
        <begin position="7"/>
        <end position="28"/>
    </location>
</feature>
<evidence type="ECO:0000256" key="1">
    <source>
        <dbReference type="ARBA" id="ARBA00001450"/>
    </source>
</evidence>
<dbReference type="Proteomes" id="UP001152759">
    <property type="component" value="Chromosome 2"/>
</dbReference>
<evidence type="ECO:0000256" key="6">
    <source>
        <dbReference type="ARBA" id="ARBA00022679"/>
    </source>
</evidence>
<evidence type="ECO:0000256" key="9">
    <source>
        <dbReference type="ARBA" id="ARBA00022989"/>
    </source>
</evidence>
<keyword evidence="7 13" id="KW-0949">S-adenosyl-L-methionine</keyword>
<evidence type="ECO:0000256" key="11">
    <source>
        <dbReference type="ARBA" id="ARBA00023572"/>
    </source>
</evidence>
<dbReference type="EMBL" id="OU963863">
    <property type="protein sequence ID" value="CAH0767870.1"/>
    <property type="molecule type" value="Genomic_DNA"/>
</dbReference>
<keyword evidence="6" id="KW-0808">Transferase</keyword>
<keyword evidence="9 13" id="KW-1133">Transmembrane helix</keyword>
<dbReference type="GO" id="GO:0032259">
    <property type="term" value="P:methylation"/>
    <property type="evidence" value="ECO:0007669"/>
    <property type="project" value="UniProtKB-KW"/>
</dbReference>
<evidence type="ECO:0000256" key="12">
    <source>
        <dbReference type="ARBA" id="ARBA00023656"/>
    </source>
</evidence>
<keyword evidence="13" id="KW-0256">Endoplasmic reticulum</keyword>
<dbReference type="PROSITE" id="PS51564">
    <property type="entry name" value="SAM_ICMT"/>
    <property type="match status" value="1"/>
</dbReference>
<dbReference type="EC" id="2.1.1.100" evidence="4 13"/>
<evidence type="ECO:0000256" key="13">
    <source>
        <dbReference type="RuleBase" id="RU362022"/>
    </source>
</evidence>
<dbReference type="PANTHER" id="PTHR12714:SF9">
    <property type="entry name" value="PROTEIN-S-ISOPRENYLCYSTEINE O-METHYLTRANSFERASE"/>
    <property type="match status" value="1"/>
</dbReference>
<gene>
    <name evidence="14" type="ORF">BEMITA_LOCUS5088</name>
</gene>
<feature type="transmembrane region" description="Helical" evidence="13">
    <location>
        <begin position="94"/>
        <end position="114"/>
    </location>
</feature>
<dbReference type="GO" id="GO:0005789">
    <property type="term" value="C:endoplasmic reticulum membrane"/>
    <property type="evidence" value="ECO:0007669"/>
    <property type="project" value="UniProtKB-SubCell"/>
</dbReference>
<feature type="transmembrane region" description="Helical" evidence="13">
    <location>
        <begin position="40"/>
        <end position="59"/>
    </location>
</feature>
<evidence type="ECO:0000256" key="4">
    <source>
        <dbReference type="ARBA" id="ARBA00012151"/>
    </source>
</evidence>
<evidence type="ECO:0000256" key="7">
    <source>
        <dbReference type="ARBA" id="ARBA00022691"/>
    </source>
</evidence>
<evidence type="ECO:0000313" key="14">
    <source>
        <dbReference type="EMBL" id="CAH0767870.1"/>
    </source>
</evidence>
<evidence type="ECO:0000256" key="5">
    <source>
        <dbReference type="ARBA" id="ARBA00022603"/>
    </source>
</evidence>
<evidence type="ECO:0000256" key="2">
    <source>
        <dbReference type="ARBA" id="ARBA00004141"/>
    </source>
</evidence>
<evidence type="ECO:0000256" key="10">
    <source>
        <dbReference type="ARBA" id="ARBA00023136"/>
    </source>
</evidence>
<dbReference type="AlphaFoldDB" id="A0A9P0CCJ0"/>
<organism evidence="14 15">
    <name type="scientific">Bemisia tabaci</name>
    <name type="common">Sweetpotato whitefly</name>
    <name type="synonym">Aleurodes tabaci</name>
    <dbReference type="NCBI Taxonomy" id="7038"/>
    <lineage>
        <taxon>Eukaryota</taxon>
        <taxon>Metazoa</taxon>
        <taxon>Ecdysozoa</taxon>
        <taxon>Arthropoda</taxon>
        <taxon>Hexapoda</taxon>
        <taxon>Insecta</taxon>
        <taxon>Pterygota</taxon>
        <taxon>Neoptera</taxon>
        <taxon>Paraneoptera</taxon>
        <taxon>Hemiptera</taxon>
        <taxon>Sternorrhyncha</taxon>
        <taxon>Aleyrodoidea</taxon>
        <taxon>Aleyrodidae</taxon>
        <taxon>Aleyrodinae</taxon>
        <taxon>Bemisia</taxon>
    </lineage>
</organism>
<dbReference type="Gene3D" id="1.20.120.1630">
    <property type="match status" value="1"/>
</dbReference>
<accession>A0A9P0CCJ0</accession>
<dbReference type="OrthoDB" id="422086at2759"/>
<comment type="subcellular location">
    <subcellularLocation>
        <location evidence="13">Endoplasmic reticulum membrane</location>
        <topology evidence="13">Multi-pass membrane protein</topology>
    </subcellularLocation>
    <subcellularLocation>
        <location evidence="2">Membrane</location>
        <topology evidence="2">Multi-pass membrane protein</topology>
    </subcellularLocation>
</comment>
<dbReference type="KEGG" id="btab:109038542"/>
<dbReference type="GO" id="GO:0004671">
    <property type="term" value="F:protein C-terminal S-isoprenylcysteine carboxyl O-methyltransferase activity"/>
    <property type="evidence" value="ECO:0007669"/>
    <property type="project" value="UniProtKB-EC"/>
</dbReference>
<evidence type="ECO:0000256" key="3">
    <source>
        <dbReference type="ARBA" id="ARBA00009140"/>
    </source>
</evidence>
<keyword evidence="15" id="KW-1185">Reference proteome</keyword>
<dbReference type="InterPro" id="IPR007269">
    <property type="entry name" value="ICMT_MeTrfase"/>
</dbReference>
<name>A0A9P0CCJ0_BEMTA</name>
<dbReference type="Pfam" id="PF04140">
    <property type="entry name" value="ICMT"/>
    <property type="match status" value="1"/>
</dbReference>
<protein>
    <recommendedName>
        <fullName evidence="12 13">Protein-S-isoprenylcysteine O-methyltransferase</fullName>
        <ecNumber evidence="4 13">2.1.1.100</ecNumber>
    </recommendedName>
</protein>
<comment type="catalytic activity">
    <reaction evidence="1 13">
        <text>[protein]-C-terminal S-[(2E,6E)-farnesyl]-L-cysteine + S-adenosyl-L-methionine = [protein]-C-terminal S-[(2E,6E)-farnesyl]-L-cysteine methyl ester + S-adenosyl-L-homocysteine</text>
        <dbReference type="Rhea" id="RHEA:21672"/>
        <dbReference type="Rhea" id="RHEA-COMP:12125"/>
        <dbReference type="Rhea" id="RHEA-COMP:12126"/>
        <dbReference type="ChEBI" id="CHEBI:57856"/>
        <dbReference type="ChEBI" id="CHEBI:59789"/>
        <dbReference type="ChEBI" id="CHEBI:90510"/>
        <dbReference type="ChEBI" id="CHEBI:90511"/>
        <dbReference type="EC" id="2.1.1.100"/>
    </reaction>
</comment>
<dbReference type="PANTHER" id="PTHR12714">
    <property type="entry name" value="PROTEIN-S ISOPRENYLCYSTEINE O-METHYLTRANSFERASE"/>
    <property type="match status" value="1"/>
</dbReference>
<keyword evidence="5 13" id="KW-0489">Methyltransferase</keyword>
<keyword evidence="10 13" id="KW-0472">Membrane</keyword>
<dbReference type="InterPro" id="IPR025770">
    <property type="entry name" value="PPMT_MeTrfase"/>
</dbReference>